<dbReference type="InterPro" id="IPR035979">
    <property type="entry name" value="RBD_domain_sf"/>
</dbReference>
<feature type="compositionally biased region" description="Low complexity" evidence="15">
    <location>
        <begin position="800"/>
        <end position="810"/>
    </location>
</feature>
<organism evidence="20">
    <name type="scientific">Daucus carota subsp. sativus</name>
    <name type="common">Carrot</name>
    <dbReference type="NCBI Taxonomy" id="79200"/>
    <lineage>
        <taxon>Eukaryota</taxon>
        <taxon>Viridiplantae</taxon>
        <taxon>Streptophyta</taxon>
        <taxon>Embryophyta</taxon>
        <taxon>Tracheophyta</taxon>
        <taxon>Spermatophyta</taxon>
        <taxon>Magnoliopsida</taxon>
        <taxon>eudicotyledons</taxon>
        <taxon>Gunneridae</taxon>
        <taxon>Pentapetalae</taxon>
        <taxon>asterids</taxon>
        <taxon>campanulids</taxon>
        <taxon>Apiales</taxon>
        <taxon>Apiaceae</taxon>
        <taxon>Apioideae</taxon>
        <taxon>Scandiceae</taxon>
        <taxon>Daucinae</taxon>
        <taxon>Daucus</taxon>
        <taxon>Daucus sect. Daucus</taxon>
    </lineage>
</organism>
<dbReference type="PROSITE" id="PS50016">
    <property type="entry name" value="ZF_PHD_2"/>
    <property type="match status" value="1"/>
</dbReference>
<evidence type="ECO:0000256" key="7">
    <source>
        <dbReference type="ARBA" id="ARBA00022771"/>
    </source>
</evidence>
<dbReference type="Gene3D" id="3.40.630.30">
    <property type="match status" value="1"/>
</dbReference>
<evidence type="ECO:0000256" key="1">
    <source>
        <dbReference type="ARBA" id="ARBA00004324"/>
    </source>
</evidence>
<dbReference type="SMART" id="SM00249">
    <property type="entry name" value="PHD"/>
    <property type="match status" value="2"/>
</dbReference>
<evidence type="ECO:0000256" key="6">
    <source>
        <dbReference type="ARBA" id="ARBA00022737"/>
    </source>
</evidence>
<evidence type="ECO:0000256" key="3">
    <source>
        <dbReference type="ARBA" id="ARBA00022553"/>
    </source>
</evidence>
<feature type="domain" description="RRM" evidence="18">
    <location>
        <begin position="722"/>
        <end position="800"/>
    </location>
</feature>
<keyword evidence="3" id="KW-0597">Phosphoprotein</keyword>
<dbReference type="CDD" id="cd12599">
    <property type="entry name" value="RRM1_SF2_plant_like"/>
    <property type="match status" value="1"/>
</dbReference>
<keyword evidence="9 14" id="KW-0694">RNA-binding</keyword>
<feature type="domain" description="PHD-type" evidence="17">
    <location>
        <begin position="223"/>
        <end position="269"/>
    </location>
</feature>
<dbReference type="GO" id="GO:0003714">
    <property type="term" value="F:transcription corepressor activity"/>
    <property type="evidence" value="ECO:0007669"/>
    <property type="project" value="InterPro"/>
</dbReference>
<evidence type="ECO:0000256" key="16">
    <source>
        <dbReference type="SAM" id="Phobius"/>
    </source>
</evidence>
<dbReference type="PROSITE" id="PS01359">
    <property type="entry name" value="ZF_PHD_1"/>
    <property type="match status" value="1"/>
</dbReference>
<evidence type="ECO:0000256" key="14">
    <source>
        <dbReference type="PROSITE-ProRule" id="PRU00176"/>
    </source>
</evidence>
<dbReference type="STRING" id="79200.A0A166CDU7"/>
<feature type="transmembrane region" description="Helical" evidence="16">
    <location>
        <begin position="578"/>
        <end position="605"/>
    </location>
</feature>
<dbReference type="InterPro" id="IPR019786">
    <property type="entry name" value="Zinc_finger_PHD-type_CS"/>
</dbReference>
<feature type="compositionally biased region" description="Gly residues" evidence="15">
    <location>
        <begin position="703"/>
        <end position="716"/>
    </location>
</feature>
<keyword evidence="16" id="KW-0812">Transmembrane</keyword>
<name>A0A166CDU7_DAUCS</name>
<dbReference type="CDD" id="cd04301">
    <property type="entry name" value="NAT_SF"/>
    <property type="match status" value="1"/>
</dbReference>
<dbReference type="Gene3D" id="3.30.70.330">
    <property type="match status" value="2"/>
</dbReference>
<evidence type="ECO:0000259" key="17">
    <source>
        <dbReference type="PROSITE" id="PS50016"/>
    </source>
</evidence>
<dbReference type="CDD" id="cd15489">
    <property type="entry name" value="PHD_SF"/>
    <property type="match status" value="1"/>
</dbReference>
<dbReference type="SUPFAM" id="SSF55729">
    <property type="entry name" value="Acyl-CoA N-acyltransferases (Nat)"/>
    <property type="match status" value="1"/>
</dbReference>
<dbReference type="FunFam" id="3.30.70.330:FF:000062">
    <property type="entry name" value="serine/arginine-rich splicing factor SR34A-like"/>
    <property type="match status" value="1"/>
</dbReference>
<feature type="region of interest" description="Disordered" evidence="15">
    <location>
        <begin position="799"/>
        <end position="826"/>
    </location>
</feature>
<gene>
    <name evidence="20" type="ORF">DCAR_012395</name>
</gene>
<keyword evidence="4" id="KW-0479">Metal-binding</keyword>
<evidence type="ECO:0000259" key="19">
    <source>
        <dbReference type="PROSITE" id="PS51186"/>
    </source>
</evidence>
<accession>A0A166CDU7</accession>
<reference evidence="20" key="1">
    <citation type="journal article" date="2016" name="Nat. Genet.">
        <title>A high-quality carrot genome assembly provides new insights into carotenoid accumulation and asterid genome evolution.</title>
        <authorList>
            <person name="Iorizzo M."/>
            <person name="Ellison S."/>
            <person name="Senalik D."/>
            <person name="Zeng P."/>
            <person name="Satapoomin P."/>
            <person name="Huang J."/>
            <person name="Bowman M."/>
            <person name="Iovene M."/>
            <person name="Sanseverino W."/>
            <person name="Cavagnaro P."/>
            <person name="Yildiz M."/>
            <person name="Macko-Podgorni A."/>
            <person name="Moranska E."/>
            <person name="Grzebelus E."/>
            <person name="Grzebelus D."/>
            <person name="Ashrafi H."/>
            <person name="Zheng Z."/>
            <person name="Cheng S."/>
            <person name="Spooner D."/>
            <person name="Van Deynze A."/>
            <person name="Simon P."/>
        </authorList>
    </citation>
    <scope>NUCLEOTIDE SEQUENCE [LARGE SCALE GENOMIC DNA]</scope>
    <source>
        <tissue evidence="20">Leaf</tissue>
    </source>
</reference>
<keyword evidence="8" id="KW-0862">Zinc</keyword>
<evidence type="ECO:0000256" key="9">
    <source>
        <dbReference type="ARBA" id="ARBA00022884"/>
    </source>
</evidence>
<dbReference type="Pfam" id="PF23209">
    <property type="entry name" value="IDM1_C"/>
    <property type="match status" value="1"/>
</dbReference>
<evidence type="ECO:0000256" key="2">
    <source>
        <dbReference type="ARBA" id="ARBA00004642"/>
    </source>
</evidence>
<evidence type="ECO:0000256" key="13">
    <source>
        <dbReference type="PROSITE-ProRule" id="PRU00146"/>
    </source>
</evidence>
<dbReference type="EMBL" id="LNRQ01000003">
    <property type="protein sequence ID" value="KZN03639.1"/>
    <property type="molecule type" value="Genomic_DNA"/>
</dbReference>
<dbReference type="PANTHER" id="PTHR46309:SF12">
    <property type="entry name" value="GB|AAC80581.1"/>
    <property type="match status" value="1"/>
</dbReference>
<dbReference type="PROSITE" id="PS50102">
    <property type="entry name" value="RRM"/>
    <property type="match status" value="2"/>
</dbReference>
<keyword evidence="16" id="KW-0472">Membrane</keyword>
<protein>
    <submittedName>
        <fullName evidence="20">Uncharacterized protein</fullName>
    </submittedName>
</protein>
<dbReference type="AlphaFoldDB" id="A0A166CDU7"/>
<dbReference type="InterPro" id="IPR059153">
    <property type="entry name" value="NSD_PHD-1st"/>
</dbReference>
<evidence type="ECO:0000256" key="15">
    <source>
        <dbReference type="SAM" id="MobiDB-lite"/>
    </source>
</evidence>
<dbReference type="InterPro" id="IPR054292">
    <property type="entry name" value="DUF7028"/>
</dbReference>
<evidence type="ECO:0000313" key="20">
    <source>
        <dbReference type="EMBL" id="KZN03639.1"/>
    </source>
</evidence>
<keyword evidence="16" id="KW-1133">Transmembrane helix</keyword>
<sequence length="995" mass="112113">MDFKYQTQSIKPLFNPQAVVDYYNNTDGSGGTRKDMKELVLKAKQHLVAVGWSLRHLVRECGKREPRYWSPVGNKKYLSVRAACKACLDGQEVEELGGLKGEVVNNDVDVYVPGCSGVERGKREFWIDLFEDSGRRDVVSDLEDGSVDDTGREECELSEGGKKRKIGGEEMNDFDELKKSTGGDSYLSEGPKGEDCKAATRVLRRRTCVNSGKVTETLEDRNDDVCSVCRAGGDLMLCDQCPSAFHAPCLGLSEIPAGEFWYCRSCSCGICGQSVCRDDQFMRDKQCDQCEQHYHVKCIGGYRAGKLERNKWFCSKRCQNIHSGLKRLLGKPIVVDGNNLTWTLLKNNISVDDPKTKKKLKRALVVMHECFKPVAEPWRGRDVGEAVIFSRKSDLKQLDFKGFYTVILQKGNRVVTFATVRVFGDKVAEIPFIATRFNYRRQGMCKTLMNVLEEKLINLGVKKVPLLAKNYFKDQTTIFEILLSGFGKEARQLSLVTTFFRSIFAAIVINIVNEESPSWSGCYLVEYRLWLMVLSFAGQAFCLSEDSVSQLQQKYKAYRFSAGWKKLFHYMQRQNGTFVIPFTVLYSFVILPCCILAVLVIPSYYAMSRSSKVLYVGNLPGDVREREVEDIFYKYGPIAHVDLKIPPRPPGYAFVEFEEARDAADAMRGRDGYDFDGHRLRVELAHGGRGNGNLSSSDRHSNHGGGRGGGGRGGGVSRRSDYRVMVSGLPSSASWQDLKDHMRRAGDVCFAQVFREGGGTTGIVDYTNYDDMKYAIRKLDDSEFKNAFSRGVIRVKVYDSSRSPGPSRGRSYSRSRSRSRSKSRSRTNLQNLNLHAVQDLVQDLYLLALGRALDRSRVLCQDIGYLRHLWGLHVKFSMRLGSNAIFGCGDRSYLDQSFESLSVGPYSIDAVIFLVFLYNETHTWNWHQGYWISVKRNNWILNWVVFGTFADHGQGPGLQHHLGRNVLVKAPKRARVQVHVQVVAVAIVGPGTTLV</sequence>
<dbReference type="GO" id="GO:0003723">
    <property type="term" value="F:RNA binding"/>
    <property type="evidence" value="ECO:0007669"/>
    <property type="project" value="UniProtKB-UniRule"/>
</dbReference>
<evidence type="ECO:0000256" key="5">
    <source>
        <dbReference type="ARBA" id="ARBA00022728"/>
    </source>
</evidence>
<dbReference type="InterPro" id="IPR056511">
    <property type="entry name" value="IDM1_C"/>
</dbReference>
<dbReference type="InterPro" id="IPR011011">
    <property type="entry name" value="Znf_FYVE_PHD"/>
</dbReference>
<dbReference type="CDD" id="cd12602">
    <property type="entry name" value="RRM2_SF2_plant_like"/>
    <property type="match status" value="1"/>
</dbReference>
<dbReference type="InterPro" id="IPR000182">
    <property type="entry name" value="GNAT_dom"/>
</dbReference>
<evidence type="ECO:0000256" key="12">
    <source>
        <dbReference type="ARBA" id="ARBA00061121"/>
    </source>
</evidence>
<dbReference type="InterPro" id="IPR016181">
    <property type="entry name" value="Acyl_CoA_acyltransferase"/>
</dbReference>
<dbReference type="Gene3D" id="3.30.40.10">
    <property type="entry name" value="Zinc/RING finger domain, C3HC4 (zinc finger)"/>
    <property type="match status" value="2"/>
</dbReference>
<feature type="region of interest" description="Disordered" evidence="15">
    <location>
        <begin position="686"/>
        <end position="718"/>
    </location>
</feature>
<dbReference type="PROSITE" id="PS51186">
    <property type="entry name" value="GNAT"/>
    <property type="match status" value="1"/>
</dbReference>
<dbReference type="SUPFAM" id="SSF57903">
    <property type="entry name" value="FYVE/PHD zinc finger"/>
    <property type="match status" value="2"/>
</dbReference>
<dbReference type="InterPro" id="IPR001965">
    <property type="entry name" value="Znf_PHD"/>
</dbReference>
<comment type="similarity">
    <text evidence="12">Belongs to the splicing factor SR family. SR subfamily.</text>
</comment>
<proteinExistence type="inferred from homology"/>
<keyword evidence="10" id="KW-0508">mRNA splicing</keyword>
<dbReference type="GO" id="GO:0016607">
    <property type="term" value="C:nuclear speck"/>
    <property type="evidence" value="ECO:0007669"/>
    <property type="project" value="UniProtKB-SubCell"/>
</dbReference>
<dbReference type="Pfam" id="PF22970">
    <property type="entry name" value="DUF7028"/>
    <property type="match status" value="1"/>
</dbReference>
<feature type="domain" description="N-acetyltransferase" evidence="19">
    <location>
        <begin position="349"/>
        <end position="506"/>
    </location>
</feature>
<dbReference type="InterPro" id="IPR042163">
    <property type="entry name" value="PHF12"/>
</dbReference>
<evidence type="ECO:0000259" key="18">
    <source>
        <dbReference type="PROSITE" id="PS50102"/>
    </source>
</evidence>
<dbReference type="InterPro" id="IPR013083">
    <property type="entry name" value="Znf_RING/FYVE/PHD"/>
</dbReference>
<evidence type="ECO:0000256" key="8">
    <source>
        <dbReference type="ARBA" id="ARBA00022833"/>
    </source>
</evidence>
<comment type="caution">
    <text evidence="20">The sequence shown here is derived from an EMBL/GenBank/DDBJ whole genome shotgun (WGS) entry which is preliminary data.</text>
</comment>
<dbReference type="InterPro" id="IPR019787">
    <property type="entry name" value="Znf_PHD-finger"/>
</dbReference>
<dbReference type="GO" id="GO:0008380">
    <property type="term" value="P:RNA splicing"/>
    <property type="evidence" value="ECO:0007669"/>
    <property type="project" value="UniProtKB-KW"/>
</dbReference>
<dbReference type="InterPro" id="IPR012677">
    <property type="entry name" value="Nucleotide-bd_a/b_plait_sf"/>
</dbReference>
<keyword evidence="5" id="KW-0507">mRNA processing</keyword>
<dbReference type="GO" id="GO:0006357">
    <property type="term" value="P:regulation of transcription by RNA polymerase II"/>
    <property type="evidence" value="ECO:0007669"/>
    <property type="project" value="TreeGrafter"/>
</dbReference>
<evidence type="ECO:0000256" key="11">
    <source>
        <dbReference type="ARBA" id="ARBA00023242"/>
    </source>
</evidence>
<dbReference type="InterPro" id="IPR000504">
    <property type="entry name" value="RRM_dom"/>
</dbReference>
<dbReference type="SMART" id="SM00360">
    <property type="entry name" value="RRM"/>
    <property type="match status" value="2"/>
</dbReference>
<dbReference type="SUPFAM" id="SSF54928">
    <property type="entry name" value="RNA-binding domain, RBD"/>
    <property type="match status" value="1"/>
</dbReference>
<dbReference type="GO" id="GO:0008270">
    <property type="term" value="F:zinc ion binding"/>
    <property type="evidence" value="ECO:0007669"/>
    <property type="project" value="UniProtKB-KW"/>
</dbReference>
<feature type="compositionally biased region" description="Basic residues" evidence="15">
    <location>
        <begin position="811"/>
        <end position="825"/>
    </location>
</feature>
<dbReference type="GO" id="GO:0016747">
    <property type="term" value="F:acyltransferase activity, transferring groups other than amino-acyl groups"/>
    <property type="evidence" value="ECO:0007669"/>
    <property type="project" value="InterPro"/>
</dbReference>
<dbReference type="GO" id="GO:0005681">
    <property type="term" value="C:spliceosomal complex"/>
    <property type="evidence" value="ECO:0007669"/>
    <property type="project" value="UniProtKB-KW"/>
</dbReference>
<evidence type="ECO:0000256" key="4">
    <source>
        <dbReference type="ARBA" id="ARBA00022723"/>
    </source>
</evidence>
<dbReference type="Pfam" id="PF23011">
    <property type="entry name" value="PHD-1st_NSD"/>
    <property type="match status" value="1"/>
</dbReference>
<dbReference type="Pfam" id="PF00076">
    <property type="entry name" value="RRM_1"/>
    <property type="match status" value="2"/>
</dbReference>
<dbReference type="PANTHER" id="PTHR46309">
    <property type="entry name" value="PHD FINGER PROTEIN 12"/>
    <property type="match status" value="1"/>
</dbReference>
<keyword evidence="7 13" id="KW-0863">Zinc-finger</keyword>
<feature type="domain" description="RRM" evidence="18">
    <location>
        <begin position="612"/>
        <end position="687"/>
    </location>
</feature>
<keyword evidence="11" id="KW-0539">Nucleus</keyword>
<keyword evidence="6" id="KW-0677">Repeat</keyword>
<comment type="subcellular location">
    <subcellularLocation>
        <location evidence="1">Nucleus speckle</location>
    </subcellularLocation>
    <subcellularLocation>
        <location evidence="2">Nucleus</location>
        <location evidence="2">Nucleoplasm</location>
    </subcellularLocation>
</comment>
<evidence type="ECO:0000256" key="10">
    <source>
        <dbReference type="ARBA" id="ARBA00023187"/>
    </source>
</evidence>
<dbReference type="Gramene" id="KZN03639">
    <property type="protein sequence ID" value="KZN03639"/>
    <property type="gene ID" value="DCAR_012395"/>
</dbReference>
<keyword evidence="5" id="KW-0747">Spliceosome</keyword>